<dbReference type="EMBL" id="JAFNEN010006537">
    <property type="protein sequence ID" value="KAG8155848.1"/>
    <property type="molecule type" value="Genomic_DNA"/>
</dbReference>
<evidence type="ECO:0000256" key="1">
    <source>
        <dbReference type="SAM" id="SignalP"/>
    </source>
</evidence>
<accession>A0AAV6TD43</accession>
<evidence type="ECO:0000313" key="3">
    <source>
        <dbReference type="Proteomes" id="UP000827092"/>
    </source>
</evidence>
<dbReference type="Proteomes" id="UP000827092">
    <property type="component" value="Unassembled WGS sequence"/>
</dbReference>
<comment type="caution">
    <text evidence="2">The sequence shown here is derived from an EMBL/GenBank/DDBJ whole genome shotgun (WGS) entry which is preliminary data.</text>
</comment>
<dbReference type="AlphaFoldDB" id="A0AAV6TD43"/>
<proteinExistence type="predicted"/>
<feature type="chain" id="PRO_5043966929" evidence="1">
    <location>
        <begin position="27"/>
        <end position="102"/>
    </location>
</feature>
<name>A0AAV6TD43_9ARAC</name>
<organism evidence="2 3">
    <name type="scientific">Oedothorax gibbosus</name>
    <dbReference type="NCBI Taxonomy" id="931172"/>
    <lineage>
        <taxon>Eukaryota</taxon>
        <taxon>Metazoa</taxon>
        <taxon>Ecdysozoa</taxon>
        <taxon>Arthropoda</taxon>
        <taxon>Chelicerata</taxon>
        <taxon>Arachnida</taxon>
        <taxon>Araneae</taxon>
        <taxon>Araneomorphae</taxon>
        <taxon>Entelegynae</taxon>
        <taxon>Araneoidea</taxon>
        <taxon>Linyphiidae</taxon>
        <taxon>Erigoninae</taxon>
        <taxon>Oedothorax</taxon>
    </lineage>
</organism>
<feature type="signal peptide" evidence="1">
    <location>
        <begin position="1"/>
        <end position="26"/>
    </location>
</feature>
<sequence length="102" mass="11605">MHHYPRNQERALNLSILAVSWPVGFAALSQIEPQAPLLVVTSVNSFKFQLCNHTSPGTKSFGFRKLPGVSFEEHSRIAGWHRLWLELGRYLIAFDPLTFVLD</sequence>
<keyword evidence="3" id="KW-1185">Reference proteome</keyword>
<protein>
    <submittedName>
        <fullName evidence="2">Uncharacterized protein</fullName>
    </submittedName>
</protein>
<gene>
    <name evidence="2" type="ORF">JTE90_026300</name>
</gene>
<reference evidence="2 3" key="1">
    <citation type="journal article" date="2022" name="Nat. Ecol. Evol.">
        <title>A masculinizing supergene underlies an exaggerated male reproductive morph in a spider.</title>
        <authorList>
            <person name="Hendrickx F."/>
            <person name="De Corte Z."/>
            <person name="Sonet G."/>
            <person name="Van Belleghem S.M."/>
            <person name="Kostlbacher S."/>
            <person name="Vangestel C."/>
        </authorList>
    </citation>
    <scope>NUCLEOTIDE SEQUENCE [LARGE SCALE GENOMIC DNA]</scope>
    <source>
        <strain evidence="2">W744_W776</strain>
    </source>
</reference>
<keyword evidence="1" id="KW-0732">Signal</keyword>
<evidence type="ECO:0000313" key="2">
    <source>
        <dbReference type="EMBL" id="KAG8155848.1"/>
    </source>
</evidence>